<dbReference type="NCBIfam" id="NF008686">
    <property type="entry name" value="PRK11705.1"/>
    <property type="match status" value="1"/>
</dbReference>
<dbReference type="InterPro" id="IPR003333">
    <property type="entry name" value="CMAS"/>
</dbReference>
<evidence type="ECO:0000256" key="4">
    <source>
        <dbReference type="ARBA" id="ARBA00022691"/>
    </source>
</evidence>
<evidence type="ECO:0000256" key="5">
    <source>
        <dbReference type="ARBA" id="ARBA00023098"/>
    </source>
</evidence>
<dbReference type="Gene3D" id="3.40.50.150">
    <property type="entry name" value="Vaccinia Virus protein VP39"/>
    <property type="match status" value="1"/>
</dbReference>
<keyword evidence="7" id="KW-1185">Reference proteome</keyword>
<sequence length="371" mass="43541">MNKYQATIEELILPAGIHLNGTEAFDIQVYDDRFYNHVLRYGSLGLGESYMNGWWDCLALDHFLFQLLNIDIEKQISKSLKVRWQTLKAYLFNMQTIAKSVSVAHEHYDLGNDLFEAMLDKHMMYSCGYWEKAKTLDEAQEDKLELICRKLKLTQGMEVLDIGCGWGGFAQYASEKYQVKVTGVTISSQQAEMARHRCYGLSVDILLQDYRLLTGYYDRIVSIGMFEHVGYKNYRTYMQLVKNCLKDDGIFLLHCIGGNENNINTDAWINKYIFPGGMIPSVEQLGKSIDQLLILQDWHNFGLYYDRTLMEWLNRFRASWGNLKYSYSERFYRMWEYYLSLSAASFRARKNHLWQIILTKPSFSQLYQSVR</sequence>
<dbReference type="AlphaFoldDB" id="A0A2D1U3M5"/>
<evidence type="ECO:0000313" key="6">
    <source>
        <dbReference type="EMBL" id="ATP56188.1"/>
    </source>
</evidence>
<dbReference type="RefSeq" id="WP_099438130.1">
    <property type="nucleotide sequence ID" value="NZ_CP024091.1"/>
</dbReference>
<dbReference type="SUPFAM" id="SSF53335">
    <property type="entry name" value="S-adenosyl-L-methionine-dependent methyltransferases"/>
    <property type="match status" value="1"/>
</dbReference>
<dbReference type="CDD" id="cd02440">
    <property type="entry name" value="AdoMet_MTases"/>
    <property type="match status" value="1"/>
</dbReference>
<comment type="similarity">
    <text evidence="1">Belongs to the CFA/CMAS family.</text>
</comment>
<dbReference type="GO" id="GO:0008610">
    <property type="term" value="P:lipid biosynthetic process"/>
    <property type="evidence" value="ECO:0007669"/>
    <property type="project" value="InterPro"/>
</dbReference>
<dbReference type="PANTHER" id="PTHR43667:SF1">
    <property type="entry name" value="CYCLOPROPANE-FATTY-ACYL-PHOSPHOLIPID SYNTHASE"/>
    <property type="match status" value="1"/>
</dbReference>
<dbReference type="InterPro" id="IPR050723">
    <property type="entry name" value="CFA/CMAS"/>
</dbReference>
<proteinExistence type="inferred from homology"/>
<evidence type="ECO:0000256" key="3">
    <source>
        <dbReference type="ARBA" id="ARBA00022679"/>
    </source>
</evidence>
<evidence type="ECO:0000313" key="7">
    <source>
        <dbReference type="Proteomes" id="UP000223749"/>
    </source>
</evidence>
<dbReference type="InterPro" id="IPR029063">
    <property type="entry name" value="SAM-dependent_MTases_sf"/>
</dbReference>
<keyword evidence="3" id="KW-0808">Transferase</keyword>
<gene>
    <name evidence="6" type="ORF">CPT03_06760</name>
</gene>
<accession>A0A2D1U3M5</accession>
<dbReference type="GO" id="GO:0008168">
    <property type="term" value="F:methyltransferase activity"/>
    <property type="evidence" value="ECO:0007669"/>
    <property type="project" value="UniProtKB-KW"/>
</dbReference>
<dbReference type="PANTHER" id="PTHR43667">
    <property type="entry name" value="CYCLOPROPANE-FATTY-ACYL-PHOSPHOLIPID SYNTHASE"/>
    <property type="match status" value="1"/>
</dbReference>
<dbReference type="OrthoDB" id="9782855at2"/>
<keyword evidence="2" id="KW-0489">Methyltransferase</keyword>
<dbReference type="EMBL" id="CP024091">
    <property type="protein sequence ID" value="ATP56188.1"/>
    <property type="molecule type" value="Genomic_DNA"/>
</dbReference>
<organism evidence="6 7">
    <name type="scientific">Pedobacter ginsengisoli</name>
    <dbReference type="NCBI Taxonomy" id="363852"/>
    <lineage>
        <taxon>Bacteria</taxon>
        <taxon>Pseudomonadati</taxon>
        <taxon>Bacteroidota</taxon>
        <taxon>Sphingobacteriia</taxon>
        <taxon>Sphingobacteriales</taxon>
        <taxon>Sphingobacteriaceae</taxon>
        <taxon>Pedobacter</taxon>
    </lineage>
</organism>
<evidence type="ECO:0000256" key="2">
    <source>
        <dbReference type="ARBA" id="ARBA00022603"/>
    </source>
</evidence>
<evidence type="ECO:0000256" key="1">
    <source>
        <dbReference type="ARBA" id="ARBA00010815"/>
    </source>
</evidence>
<dbReference type="Pfam" id="PF02353">
    <property type="entry name" value="CMAS"/>
    <property type="match status" value="1"/>
</dbReference>
<keyword evidence="5" id="KW-0443">Lipid metabolism</keyword>
<name>A0A2D1U3M5_9SPHI</name>
<dbReference type="Proteomes" id="UP000223749">
    <property type="component" value="Chromosome"/>
</dbReference>
<protein>
    <submittedName>
        <fullName evidence="6">Cyclopropane-fatty-acyl-phospholipid synthase</fullName>
    </submittedName>
</protein>
<reference evidence="6 7" key="1">
    <citation type="submission" date="2017-10" db="EMBL/GenBank/DDBJ databases">
        <title>Whole genome of Pedobacter ginsengisoli T01R-27 isolated from tomato rhizosphere.</title>
        <authorList>
            <person name="Weon H.-Y."/>
            <person name="Lee S.A."/>
            <person name="Sang M.K."/>
            <person name="Song J."/>
        </authorList>
    </citation>
    <scope>NUCLEOTIDE SEQUENCE [LARGE SCALE GENOMIC DNA]</scope>
    <source>
        <strain evidence="6 7">T01R-27</strain>
    </source>
</reference>
<dbReference type="GO" id="GO:0032259">
    <property type="term" value="P:methylation"/>
    <property type="evidence" value="ECO:0007669"/>
    <property type="project" value="UniProtKB-KW"/>
</dbReference>
<dbReference type="PIRSF" id="PIRSF003085">
    <property type="entry name" value="CMAS"/>
    <property type="match status" value="1"/>
</dbReference>
<keyword evidence="4" id="KW-0949">S-adenosyl-L-methionine</keyword>
<dbReference type="KEGG" id="pgs:CPT03_06760"/>